<keyword evidence="18" id="KW-1185">Reference proteome</keyword>
<dbReference type="InterPro" id="IPR025383">
    <property type="entry name" value="MrpA_C/MbhD"/>
</dbReference>
<feature type="transmembrane region" description="Helical" evidence="11">
    <location>
        <begin position="504"/>
        <end position="524"/>
    </location>
</feature>
<dbReference type="InterPro" id="IPR001750">
    <property type="entry name" value="ND/Mrp_TM"/>
</dbReference>
<feature type="transmembrane region" description="Helical" evidence="11">
    <location>
        <begin position="895"/>
        <end position="920"/>
    </location>
</feature>
<feature type="region of interest" description="Disordered" evidence="10">
    <location>
        <begin position="925"/>
        <end position="954"/>
    </location>
</feature>
<keyword evidence="8 11" id="KW-0472">Membrane</keyword>
<proteinExistence type="predicted"/>
<protein>
    <submittedName>
        <fullName evidence="17">Monovalent cation/H+ antiporter subunit A</fullName>
    </submittedName>
</protein>
<evidence type="ECO:0000259" key="14">
    <source>
        <dbReference type="Pfam" id="PF04039"/>
    </source>
</evidence>
<evidence type="ECO:0000259" key="15">
    <source>
        <dbReference type="Pfam" id="PF13244"/>
    </source>
</evidence>
<evidence type="ECO:0000256" key="1">
    <source>
        <dbReference type="ARBA" id="ARBA00004651"/>
    </source>
</evidence>
<evidence type="ECO:0000256" key="5">
    <source>
        <dbReference type="ARBA" id="ARBA00022692"/>
    </source>
</evidence>
<evidence type="ECO:0000259" key="12">
    <source>
        <dbReference type="Pfam" id="PF00361"/>
    </source>
</evidence>
<feature type="transmembrane region" description="Helical" evidence="11">
    <location>
        <begin position="597"/>
        <end position="617"/>
    </location>
</feature>
<dbReference type="PRINTS" id="PR01434">
    <property type="entry name" value="NADHDHGNASE5"/>
</dbReference>
<dbReference type="RefSeq" id="WP_189991721.1">
    <property type="nucleotide sequence ID" value="NZ_BMZS01000008.1"/>
</dbReference>
<dbReference type="GO" id="GO:0015297">
    <property type="term" value="F:antiporter activity"/>
    <property type="evidence" value="ECO:0007669"/>
    <property type="project" value="UniProtKB-KW"/>
</dbReference>
<feature type="transmembrane region" description="Helical" evidence="11">
    <location>
        <begin position="819"/>
        <end position="841"/>
    </location>
</feature>
<dbReference type="NCBIfam" id="NF009288">
    <property type="entry name" value="PRK12648.1"/>
    <property type="match status" value="1"/>
</dbReference>
<comment type="caution">
    <text evidence="17">The sequence shown here is derived from an EMBL/GenBank/DDBJ whole genome shotgun (WGS) entry which is preliminary data.</text>
</comment>
<dbReference type="EMBL" id="BMZS01000008">
    <property type="protein sequence ID" value="GHD55110.1"/>
    <property type="molecule type" value="Genomic_DNA"/>
</dbReference>
<keyword evidence="3" id="KW-0050">Antiport</keyword>
<reference evidence="17" key="2">
    <citation type="submission" date="2020-09" db="EMBL/GenBank/DDBJ databases">
        <authorList>
            <person name="Sun Q."/>
            <person name="Kim S."/>
        </authorList>
    </citation>
    <scope>NUCLEOTIDE SEQUENCE</scope>
    <source>
        <strain evidence="17">KCTC 42651</strain>
    </source>
</reference>
<evidence type="ECO:0000313" key="17">
    <source>
        <dbReference type="EMBL" id="GHD55110.1"/>
    </source>
</evidence>
<feature type="domain" description="Na+/H+ antiporter MnhB subunit-related protein" evidence="14">
    <location>
        <begin position="789"/>
        <end position="911"/>
    </location>
</feature>
<feature type="compositionally biased region" description="Basic and acidic residues" evidence="10">
    <location>
        <begin position="927"/>
        <end position="939"/>
    </location>
</feature>
<feature type="transmembrane region" description="Helical" evidence="11">
    <location>
        <begin position="456"/>
        <end position="484"/>
    </location>
</feature>
<evidence type="ECO:0000256" key="11">
    <source>
        <dbReference type="SAM" id="Phobius"/>
    </source>
</evidence>
<feature type="transmembrane region" description="Helical" evidence="11">
    <location>
        <begin position="270"/>
        <end position="291"/>
    </location>
</feature>
<sequence length="954" mass="99512">MYVPLVVLIPTLGAIAPALAGRLGRAGCAAVAAAVSLSALAVLLSLAPAVLRGEPVALHLPWIPGLGLAFSFFVDGLGLFFAGLILAMGLLVIVYARYYLAPADPPGRFFASLLLFQGAMLGIVLSDNIILMLVFWELTSLSSFLLIGYWSHLAESRQGARMALAITGGGGLALFAGALLLGDIAGSYELSTIIRRAEVVQASPLFGPTLALILLGAFTKSAQFPFHFWLPHAMAAPTPVSAYLHSATMVKAGIFLLARLWPVFGATEAWFLTVAPIGLATMVIGAWIAIFKDDLKAVLAYSTVSHLGLITMLLGLGTKMAAVAAVLHILNHALFKAALFMSAGIVDHETGTRSMARLGGLRRAMPITAALALTATAAMAGVPLLNGFVSKEMMLESAWHATYAGQPWLFPLLATAGALFSVAYSARLAAVVFFGKETHPTGSHPHDPPAGMWAPVAVLVAPVIAIGLLPGLAQPLVEVVAAAVVGSALPEFQLALWHGLTPALGMSLAAMAGGLAMLLVFAPIERIRDALPRPDAKAMYEAAVRGGAAAAHAVVRALHTEDLTRYALVIVLATVGIGTFGFVTGSHAPGTRATLEASLPAVVGWGALAVACVIAVLRHQDRLLLLLVTAVVGLMVSLAFLHFSAPDLALTQISVEVVATILMLLALNLLPKTSPRETARPLRFAQAALAGASGLGAGLLAFAVLTRDYLPISGYHIAQAKPGGGGTNVVNVILVDFRGYDTFGEIIVLGIAALVIFALLELSARARQAAGRAARAPAFRTGDAHPIMLVVTTRLLLPLALTAGVYIFLRGHNLPGGGFIAGIMVGIAFIMQYIASGYSWADERFRFDPQRMIGAGVLLAGLTGIGSWAFGYPFLTSTHGHIDIPLIGDVELASVILFDLGVFLVVVGTVLLALATIAAVESIGDQKPADARTPADEPKPSPASRVRIEQEEHV</sequence>
<dbReference type="PRINTS" id="PR01435">
    <property type="entry name" value="NPOXDRDTASE5"/>
</dbReference>
<evidence type="ECO:0000256" key="4">
    <source>
        <dbReference type="ARBA" id="ARBA00022475"/>
    </source>
</evidence>
<evidence type="ECO:0000256" key="3">
    <source>
        <dbReference type="ARBA" id="ARBA00022449"/>
    </source>
</evidence>
<keyword evidence="6 11" id="KW-1133">Transmembrane helix</keyword>
<keyword evidence="7" id="KW-0406">Ion transport</keyword>
<dbReference type="Proteomes" id="UP000630353">
    <property type="component" value="Unassembled WGS sequence"/>
</dbReference>
<evidence type="ECO:0000259" key="13">
    <source>
        <dbReference type="Pfam" id="PF00662"/>
    </source>
</evidence>
<feature type="transmembrane region" description="Helical" evidence="11">
    <location>
        <begin position="298"/>
        <end position="316"/>
    </location>
</feature>
<feature type="transmembrane region" description="Helical" evidence="11">
    <location>
        <begin position="624"/>
        <end position="643"/>
    </location>
</feature>
<dbReference type="Pfam" id="PF20501">
    <property type="entry name" value="MbhE"/>
    <property type="match status" value="1"/>
</dbReference>
<evidence type="ECO:0000256" key="6">
    <source>
        <dbReference type="ARBA" id="ARBA00022989"/>
    </source>
</evidence>
<dbReference type="Pfam" id="PF00662">
    <property type="entry name" value="Proton_antipo_N"/>
    <property type="match status" value="1"/>
</dbReference>
<feature type="domain" description="MrpA C-terminal/MbhD" evidence="15">
    <location>
        <begin position="607"/>
        <end position="672"/>
    </location>
</feature>
<dbReference type="InterPro" id="IPR050616">
    <property type="entry name" value="CPA3_Na-H_Antiporter_A"/>
</dbReference>
<feature type="transmembrane region" description="Helical" evidence="11">
    <location>
        <begin position="56"/>
        <end position="74"/>
    </location>
</feature>
<dbReference type="GO" id="GO:0005886">
    <property type="term" value="C:plasma membrane"/>
    <property type="evidence" value="ECO:0007669"/>
    <property type="project" value="UniProtKB-SubCell"/>
</dbReference>
<dbReference type="Pfam" id="PF04039">
    <property type="entry name" value="MnhB"/>
    <property type="match status" value="1"/>
</dbReference>
<evidence type="ECO:0000256" key="8">
    <source>
        <dbReference type="ARBA" id="ARBA00023136"/>
    </source>
</evidence>
<feature type="transmembrane region" description="Helical" evidence="11">
    <location>
        <begin position="566"/>
        <end position="585"/>
    </location>
</feature>
<keyword evidence="5 9" id="KW-0812">Transmembrane</keyword>
<feature type="transmembrane region" description="Helical" evidence="11">
    <location>
        <begin position="322"/>
        <end position="346"/>
    </location>
</feature>
<evidence type="ECO:0000259" key="16">
    <source>
        <dbReference type="Pfam" id="PF20501"/>
    </source>
</evidence>
<accession>A0A918XTN1</accession>
<organism evidence="17 18">
    <name type="scientific">Thalassobaculum fulvum</name>
    <dbReference type="NCBI Taxonomy" id="1633335"/>
    <lineage>
        <taxon>Bacteria</taxon>
        <taxon>Pseudomonadati</taxon>
        <taxon>Pseudomonadota</taxon>
        <taxon>Alphaproteobacteria</taxon>
        <taxon>Rhodospirillales</taxon>
        <taxon>Thalassobaculaceae</taxon>
        <taxon>Thalassobaculum</taxon>
    </lineage>
</organism>
<feature type="transmembrane region" description="Helical" evidence="11">
    <location>
        <begin position="205"/>
        <end position="230"/>
    </location>
</feature>
<feature type="transmembrane region" description="Helical" evidence="11">
    <location>
        <begin position="162"/>
        <end position="185"/>
    </location>
</feature>
<feature type="transmembrane region" description="Helical" evidence="11">
    <location>
        <begin position="30"/>
        <end position="51"/>
    </location>
</feature>
<dbReference type="Pfam" id="PF13244">
    <property type="entry name" value="MbhD"/>
    <property type="match status" value="1"/>
</dbReference>
<reference evidence="17" key="1">
    <citation type="journal article" date="2014" name="Int. J. Syst. Evol. Microbiol.">
        <title>Complete genome sequence of Corynebacterium casei LMG S-19264T (=DSM 44701T), isolated from a smear-ripened cheese.</title>
        <authorList>
            <consortium name="US DOE Joint Genome Institute (JGI-PGF)"/>
            <person name="Walter F."/>
            <person name="Albersmeier A."/>
            <person name="Kalinowski J."/>
            <person name="Ruckert C."/>
        </authorList>
    </citation>
    <scope>NUCLEOTIDE SEQUENCE</scope>
    <source>
        <strain evidence="17">KCTC 42651</strain>
    </source>
</reference>
<feature type="transmembrane region" description="Helical" evidence="11">
    <location>
        <begin position="367"/>
        <end position="388"/>
    </location>
</feature>
<dbReference type="GO" id="GO:0006811">
    <property type="term" value="P:monoatomic ion transport"/>
    <property type="evidence" value="ECO:0007669"/>
    <property type="project" value="UniProtKB-KW"/>
</dbReference>
<evidence type="ECO:0000256" key="7">
    <source>
        <dbReference type="ARBA" id="ARBA00023065"/>
    </source>
</evidence>
<feature type="transmembrane region" description="Helical" evidence="11">
    <location>
        <begin position="853"/>
        <end position="875"/>
    </location>
</feature>
<feature type="transmembrane region" description="Helical" evidence="11">
    <location>
        <begin position="242"/>
        <end position="264"/>
    </location>
</feature>
<dbReference type="AlphaFoldDB" id="A0A918XTN1"/>
<feature type="domain" description="MrpA C-terminal/MbhE" evidence="16">
    <location>
        <begin position="683"/>
        <end position="762"/>
    </location>
</feature>
<dbReference type="Pfam" id="PF00361">
    <property type="entry name" value="Proton_antipo_M"/>
    <property type="match status" value="1"/>
</dbReference>
<feature type="transmembrane region" description="Helical" evidence="11">
    <location>
        <begin position="80"/>
        <end position="100"/>
    </location>
</feature>
<dbReference type="InterPro" id="IPR007182">
    <property type="entry name" value="MnhB"/>
</dbReference>
<comment type="subcellular location">
    <subcellularLocation>
        <location evidence="1">Cell membrane</location>
        <topology evidence="1">Multi-pass membrane protein</topology>
    </subcellularLocation>
    <subcellularLocation>
        <location evidence="9">Membrane</location>
        <topology evidence="9">Multi-pass membrane protein</topology>
    </subcellularLocation>
</comment>
<feature type="transmembrane region" description="Helical" evidence="11">
    <location>
        <begin position="746"/>
        <end position="766"/>
    </location>
</feature>
<feature type="transmembrane region" description="Helical" evidence="11">
    <location>
        <begin position="682"/>
        <end position="705"/>
    </location>
</feature>
<feature type="domain" description="NADH-Ubiquinone oxidoreductase (complex I) chain 5 N-terminal" evidence="13">
    <location>
        <begin position="65"/>
        <end position="110"/>
    </location>
</feature>
<dbReference type="InterPro" id="IPR046806">
    <property type="entry name" value="MrpA_C/MbhE"/>
</dbReference>
<evidence type="ECO:0000313" key="18">
    <source>
        <dbReference type="Proteomes" id="UP000630353"/>
    </source>
</evidence>
<feature type="transmembrane region" description="Helical" evidence="11">
    <location>
        <begin position="649"/>
        <end position="670"/>
    </location>
</feature>
<keyword evidence="4" id="KW-1003">Cell membrane</keyword>
<name>A0A918XTN1_9PROT</name>
<feature type="transmembrane region" description="Helical" evidence="11">
    <location>
        <begin position="787"/>
        <end position="807"/>
    </location>
</feature>
<feature type="transmembrane region" description="Helical" evidence="11">
    <location>
        <begin position="408"/>
        <end position="435"/>
    </location>
</feature>
<feature type="domain" description="NADH:quinone oxidoreductase/Mrp antiporter transmembrane" evidence="12">
    <location>
        <begin position="126"/>
        <end position="402"/>
    </location>
</feature>
<dbReference type="PANTHER" id="PTHR43373">
    <property type="entry name" value="NA(+)/H(+) ANTIPORTER SUBUNIT"/>
    <property type="match status" value="1"/>
</dbReference>
<keyword evidence="2" id="KW-0813">Transport</keyword>
<evidence type="ECO:0000256" key="2">
    <source>
        <dbReference type="ARBA" id="ARBA00022448"/>
    </source>
</evidence>
<dbReference type="PANTHER" id="PTHR43373:SF1">
    <property type="entry name" value="NA(+)_H(+) ANTIPORTER SUBUNIT A"/>
    <property type="match status" value="1"/>
</dbReference>
<evidence type="ECO:0000256" key="9">
    <source>
        <dbReference type="RuleBase" id="RU000320"/>
    </source>
</evidence>
<gene>
    <name evidence="17" type="primary">phaA/B</name>
    <name evidence="17" type="ORF">GCM10017083_33570</name>
</gene>
<dbReference type="InterPro" id="IPR001516">
    <property type="entry name" value="Proton_antipo_N"/>
</dbReference>
<evidence type="ECO:0000256" key="10">
    <source>
        <dbReference type="SAM" id="MobiDB-lite"/>
    </source>
</evidence>